<evidence type="ECO:0000256" key="6">
    <source>
        <dbReference type="SAM" id="MobiDB-lite"/>
    </source>
</evidence>
<dbReference type="SUPFAM" id="SSF90229">
    <property type="entry name" value="CCCH zinc finger"/>
    <property type="match status" value="2"/>
</dbReference>
<dbReference type="InterPro" id="IPR036855">
    <property type="entry name" value="Znf_CCCH_sf"/>
</dbReference>
<dbReference type="InterPro" id="IPR000571">
    <property type="entry name" value="Znf_CCCH"/>
</dbReference>
<feature type="zinc finger region" description="C3H1-type" evidence="5">
    <location>
        <begin position="419"/>
        <end position="447"/>
    </location>
</feature>
<evidence type="ECO:0000259" key="7">
    <source>
        <dbReference type="PROSITE" id="PS50103"/>
    </source>
</evidence>
<feature type="region of interest" description="Disordered" evidence="6">
    <location>
        <begin position="450"/>
        <end position="496"/>
    </location>
</feature>
<evidence type="ECO:0000256" key="2">
    <source>
        <dbReference type="ARBA" id="ARBA00022737"/>
    </source>
</evidence>
<evidence type="ECO:0000313" key="9">
    <source>
        <dbReference type="Proteomes" id="UP001292079"/>
    </source>
</evidence>
<dbReference type="GO" id="GO:0003729">
    <property type="term" value="F:mRNA binding"/>
    <property type="evidence" value="ECO:0007669"/>
    <property type="project" value="InterPro"/>
</dbReference>
<feature type="domain" description="C3H1-type" evidence="7">
    <location>
        <begin position="419"/>
        <end position="447"/>
    </location>
</feature>
<accession>A0AAE1ZFE8</accession>
<reference evidence="8" key="2">
    <citation type="journal article" date="2023" name="Infect Dis Poverty">
        <title>Chromosome-scale genome of the human blood fluke Schistosoma mekongi and its implications for public health.</title>
        <authorList>
            <person name="Zhou M."/>
            <person name="Xu L."/>
            <person name="Xu D."/>
            <person name="Chen W."/>
            <person name="Khan J."/>
            <person name="Hu Y."/>
            <person name="Huang H."/>
            <person name="Wei H."/>
            <person name="Zhang Y."/>
            <person name="Chusongsang P."/>
            <person name="Tanasarnprasert K."/>
            <person name="Hu X."/>
            <person name="Limpanont Y."/>
            <person name="Lv Z."/>
        </authorList>
    </citation>
    <scope>NUCLEOTIDE SEQUENCE</scope>
    <source>
        <strain evidence="8">LV_2022a</strain>
    </source>
</reference>
<evidence type="ECO:0000256" key="4">
    <source>
        <dbReference type="ARBA" id="ARBA00022833"/>
    </source>
</evidence>
<keyword evidence="9" id="KW-1185">Reference proteome</keyword>
<dbReference type="PANTHER" id="PTHR12547">
    <property type="entry name" value="CCCH ZINC FINGER/TIS11-RELATED"/>
    <property type="match status" value="1"/>
</dbReference>
<evidence type="ECO:0000256" key="3">
    <source>
        <dbReference type="ARBA" id="ARBA00022771"/>
    </source>
</evidence>
<feature type="domain" description="C3H1-type" evidence="7">
    <location>
        <begin position="380"/>
        <end position="409"/>
    </location>
</feature>
<dbReference type="Gene3D" id="4.10.1000.10">
    <property type="entry name" value="Zinc finger, CCCH-type"/>
    <property type="match status" value="2"/>
</dbReference>
<sequence>MNVQSKSNTDNNVNCNNSSGYNNHEYLSPTSEILLPRNLLDSPVINDELYIKSTSSSKPQMNKQKYSYLPIPIMHLKTDNNCMVDSSTTISTETTTNIGKSIDKCFKGFFLKTTNSNVNFIINDPYIIENLILLPMTKSFLYLVKKWEHEIDNPASNCNSHQNVTVCTVNTTNTTNEINDHSFTIPSYPCYLIHLKGILIELYKNYIEIYGNFEHVKHFVNYALKDFPECNEKFNLLKMFSTNKILSMNVLNNLDEVSSQTNNNNNHRYEYNLIIDRTPTEYQCSLSSTYSISPPTTTLCSWHSSSIPIISYDWYNNYSMNMINISSLKSIDNLSEVNKLKSDYIIQTKPTSSNRLIANKLNEISLNGSKSNINALSNIRYKTEVCKYFKENSGYCPAGEKCHYAHGKVELRDPKSHPKFRSQLCRHYLSTGNCLFGDKCYFKHSLHNLPSTSSETSPKMKEINNEQNSSPDSTSQSNQSFLNSRKVKSKRRQDEL</sequence>
<dbReference type="GO" id="GO:0008270">
    <property type="term" value="F:zinc ion binding"/>
    <property type="evidence" value="ECO:0007669"/>
    <property type="project" value="UniProtKB-KW"/>
</dbReference>
<feature type="zinc finger region" description="C3H1-type" evidence="5">
    <location>
        <begin position="380"/>
        <end position="409"/>
    </location>
</feature>
<protein>
    <recommendedName>
        <fullName evidence="7">C3H1-type domain-containing protein</fullName>
    </recommendedName>
</protein>
<dbReference type="Proteomes" id="UP001292079">
    <property type="component" value="Unassembled WGS sequence"/>
</dbReference>
<feature type="compositionally biased region" description="Basic residues" evidence="6">
    <location>
        <begin position="485"/>
        <end position="496"/>
    </location>
</feature>
<dbReference type="PROSITE" id="PS50103">
    <property type="entry name" value="ZF_C3H1"/>
    <property type="match status" value="2"/>
</dbReference>
<dbReference type="SMART" id="SM00356">
    <property type="entry name" value="ZnF_C3H1"/>
    <property type="match status" value="2"/>
</dbReference>
<gene>
    <name evidence="8" type="ORF">MN116_004128</name>
</gene>
<dbReference type="EMBL" id="JALJAT010000002">
    <property type="protein sequence ID" value="KAK4472923.1"/>
    <property type="molecule type" value="Genomic_DNA"/>
</dbReference>
<dbReference type="AlphaFoldDB" id="A0AAE1ZFE8"/>
<organism evidence="8 9">
    <name type="scientific">Schistosoma mekongi</name>
    <name type="common">Parasitic worm</name>
    <dbReference type="NCBI Taxonomy" id="38744"/>
    <lineage>
        <taxon>Eukaryota</taxon>
        <taxon>Metazoa</taxon>
        <taxon>Spiralia</taxon>
        <taxon>Lophotrochozoa</taxon>
        <taxon>Platyhelminthes</taxon>
        <taxon>Trematoda</taxon>
        <taxon>Digenea</taxon>
        <taxon>Strigeidida</taxon>
        <taxon>Schistosomatoidea</taxon>
        <taxon>Schistosomatidae</taxon>
        <taxon>Schistosoma</taxon>
    </lineage>
</organism>
<keyword evidence="1 5" id="KW-0479">Metal-binding</keyword>
<comment type="caution">
    <text evidence="8">The sequence shown here is derived from an EMBL/GenBank/DDBJ whole genome shotgun (WGS) entry which is preliminary data.</text>
</comment>
<evidence type="ECO:0000313" key="8">
    <source>
        <dbReference type="EMBL" id="KAK4472923.1"/>
    </source>
</evidence>
<dbReference type="InterPro" id="IPR045877">
    <property type="entry name" value="ZFP36-like"/>
</dbReference>
<keyword evidence="4 5" id="KW-0862">Zinc</keyword>
<dbReference type="Pfam" id="PF00642">
    <property type="entry name" value="zf-CCCH"/>
    <property type="match status" value="2"/>
</dbReference>
<evidence type="ECO:0000256" key="5">
    <source>
        <dbReference type="PROSITE-ProRule" id="PRU00723"/>
    </source>
</evidence>
<keyword evidence="3 5" id="KW-0863">Zinc-finger</keyword>
<feature type="compositionally biased region" description="Low complexity" evidence="6">
    <location>
        <begin position="467"/>
        <end position="480"/>
    </location>
</feature>
<name>A0AAE1ZFE8_SCHME</name>
<keyword evidence="2" id="KW-0677">Repeat</keyword>
<proteinExistence type="predicted"/>
<reference evidence="8" key="1">
    <citation type="submission" date="2022-04" db="EMBL/GenBank/DDBJ databases">
        <authorList>
            <person name="Xu L."/>
            <person name="Lv Z."/>
        </authorList>
    </citation>
    <scope>NUCLEOTIDE SEQUENCE</scope>
    <source>
        <strain evidence="8">LV_2022a</strain>
    </source>
</reference>
<evidence type="ECO:0000256" key="1">
    <source>
        <dbReference type="ARBA" id="ARBA00022723"/>
    </source>
</evidence>